<accession>B8CYS2</accession>
<sequence>MDFTLDFLKLGLDGASKRHRALADNIANVDTPNYKRKDVDFVSTLKSIASQNAKLKLETTDDGHISGTGSVLKPFKEYRITNTSYRNDGNNVDIEVEMAELAKNNLYYNTLVQQISQKFKILNETIDKGSR</sequence>
<dbReference type="Proteomes" id="UP000000719">
    <property type="component" value="Chromosome"/>
</dbReference>
<dbReference type="PIRSF" id="PIRSF002889">
    <property type="entry name" value="Rod_FlgB"/>
    <property type="match status" value="1"/>
</dbReference>
<dbReference type="STRING" id="373903.Hore_16920"/>
<evidence type="ECO:0000256" key="2">
    <source>
        <dbReference type="ARBA" id="ARBA00009677"/>
    </source>
</evidence>
<dbReference type="NCBIfam" id="TIGR01396">
    <property type="entry name" value="FlgB"/>
    <property type="match status" value="1"/>
</dbReference>
<dbReference type="GO" id="GO:0030694">
    <property type="term" value="C:bacterial-type flagellum basal body, rod"/>
    <property type="evidence" value="ECO:0007669"/>
    <property type="project" value="InterPro"/>
</dbReference>
<keyword evidence="8" id="KW-0282">Flagellum</keyword>
<feature type="domain" description="Flagellar basal body rod protein N-terminal" evidence="7">
    <location>
        <begin position="21"/>
        <end position="35"/>
    </location>
</feature>
<organism evidence="8 9">
    <name type="scientific">Halothermothrix orenii (strain H 168 / OCM 544 / DSM 9562)</name>
    <dbReference type="NCBI Taxonomy" id="373903"/>
    <lineage>
        <taxon>Bacteria</taxon>
        <taxon>Bacillati</taxon>
        <taxon>Bacillota</taxon>
        <taxon>Clostridia</taxon>
        <taxon>Halanaerobiales</taxon>
        <taxon>Halothermotrichaceae</taxon>
        <taxon>Halothermothrix</taxon>
    </lineage>
</organism>
<gene>
    <name evidence="8" type="ordered locus">Hore_16920</name>
</gene>
<evidence type="ECO:0000256" key="6">
    <source>
        <dbReference type="PIRNR" id="PIRNR002889"/>
    </source>
</evidence>
<name>B8CYS2_HALOH</name>
<evidence type="ECO:0000313" key="9">
    <source>
        <dbReference type="Proteomes" id="UP000000719"/>
    </source>
</evidence>
<comment type="function">
    <text evidence="5 6">Structural component of flagellum, the bacterial motility apparatus. Part of the rod structure of flagellar basal body.</text>
</comment>
<evidence type="ECO:0000256" key="5">
    <source>
        <dbReference type="ARBA" id="ARBA00024934"/>
    </source>
</evidence>
<dbReference type="OrthoDB" id="9792068at2"/>
<dbReference type="PANTHER" id="PTHR30435">
    <property type="entry name" value="FLAGELLAR PROTEIN"/>
    <property type="match status" value="1"/>
</dbReference>
<dbReference type="eggNOG" id="COG1815">
    <property type="taxonomic scope" value="Bacteria"/>
</dbReference>
<evidence type="ECO:0000313" key="8">
    <source>
        <dbReference type="EMBL" id="ACL70441.1"/>
    </source>
</evidence>
<dbReference type="PANTHER" id="PTHR30435:SF12">
    <property type="entry name" value="FLAGELLAR BASAL BODY ROD PROTEIN FLGB"/>
    <property type="match status" value="1"/>
</dbReference>
<protein>
    <recommendedName>
        <fullName evidence="3 6">Flagellar basal body rod protein FlgB</fullName>
    </recommendedName>
</protein>
<reference evidence="8 9" key="1">
    <citation type="journal article" date="2009" name="PLoS ONE">
        <title>Genome analysis of the anaerobic thermohalophilic bacterium Halothermothrix orenii.</title>
        <authorList>
            <person name="Mavromatis K."/>
            <person name="Ivanova N."/>
            <person name="Anderson I."/>
            <person name="Lykidis A."/>
            <person name="Hooper S.D."/>
            <person name="Sun H."/>
            <person name="Kunin V."/>
            <person name="Lapidus A."/>
            <person name="Hugenholtz P."/>
            <person name="Patel B."/>
            <person name="Kyrpides N.C."/>
        </authorList>
    </citation>
    <scope>NUCLEOTIDE SEQUENCE [LARGE SCALE GENOMIC DNA]</scope>
    <source>
        <strain evidence="9">H 168 / OCM 544 / DSM 9562</strain>
    </source>
</reference>
<dbReference type="InterPro" id="IPR019776">
    <property type="entry name" value="Flagellar_basal_body_rod_CS"/>
</dbReference>
<dbReference type="RefSeq" id="WP_015923411.1">
    <property type="nucleotide sequence ID" value="NC_011899.1"/>
</dbReference>
<dbReference type="KEGG" id="hor:Hore_16920"/>
<evidence type="ECO:0000256" key="1">
    <source>
        <dbReference type="ARBA" id="ARBA00004117"/>
    </source>
</evidence>
<evidence type="ECO:0000256" key="4">
    <source>
        <dbReference type="ARBA" id="ARBA00023143"/>
    </source>
</evidence>
<dbReference type="EMBL" id="CP001098">
    <property type="protein sequence ID" value="ACL70441.1"/>
    <property type="molecule type" value="Genomic_DNA"/>
</dbReference>
<proteinExistence type="inferred from homology"/>
<keyword evidence="8" id="KW-0969">Cilium</keyword>
<keyword evidence="8" id="KW-0966">Cell projection</keyword>
<keyword evidence="4 6" id="KW-0975">Bacterial flagellum</keyword>
<keyword evidence="9" id="KW-1185">Reference proteome</keyword>
<comment type="subunit">
    <text evidence="6">The basal body constitutes a major portion of the flagellar organelle and consists of a number of rings mounted on a central rod.</text>
</comment>
<dbReference type="AlphaFoldDB" id="B8CYS2"/>
<dbReference type="GO" id="GO:0071978">
    <property type="term" value="P:bacterial-type flagellum-dependent swarming motility"/>
    <property type="evidence" value="ECO:0007669"/>
    <property type="project" value="TreeGrafter"/>
</dbReference>
<dbReference type="InterPro" id="IPR006300">
    <property type="entry name" value="FlgB"/>
</dbReference>
<comment type="subcellular location">
    <subcellularLocation>
        <location evidence="1 6">Bacterial flagellum basal body</location>
    </subcellularLocation>
</comment>
<dbReference type="Pfam" id="PF00460">
    <property type="entry name" value="Flg_bb_rod"/>
    <property type="match status" value="1"/>
</dbReference>
<dbReference type="InterPro" id="IPR001444">
    <property type="entry name" value="Flag_bb_rod_N"/>
</dbReference>
<dbReference type="HOGENOM" id="CLU_125463_3_1_9"/>
<evidence type="ECO:0000256" key="3">
    <source>
        <dbReference type="ARBA" id="ARBA00014376"/>
    </source>
</evidence>
<comment type="similarity">
    <text evidence="2 6">Belongs to the flagella basal body rod proteins family.</text>
</comment>
<dbReference type="PROSITE" id="PS00588">
    <property type="entry name" value="FLAGELLA_BB_ROD"/>
    <property type="match status" value="1"/>
</dbReference>
<evidence type="ECO:0000259" key="7">
    <source>
        <dbReference type="Pfam" id="PF00460"/>
    </source>
</evidence>